<name>A0A0C2CWX2_9BACT</name>
<dbReference type="Proteomes" id="UP000031599">
    <property type="component" value="Unassembled WGS sequence"/>
</dbReference>
<dbReference type="InterPro" id="IPR011008">
    <property type="entry name" value="Dimeric_a/b-barrel"/>
</dbReference>
<organism evidence="1 2">
    <name type="scientific">Enhygromyxa salina</name>
    <dbReference type="NCBI Taxonomy" id="215803"/>
    <lineage>
        <taxon>Bacteria</taxon>
        <taxon>Pseudomonadati</taxon>
        <taxon>Myxococcota</taxon>
        <taxon>Polyangia</taxon>
        <taxon>Nannocystales</taxon>
        <taxon>Nannocystaceae</taxon>
        <taxon>Enhygromyxa</taxon>
    </lineage>
</organism>
<evidence type="ECO:0008006" key="3">
    <source>
        <dbReference type="Google" id="ProtNLM"/>
    </source>
</evidence>
<dbReference type="AlphaFoldDB" id="A0A0C2CWX2"/>
<dbReference type="EMBL" id="JMCC02000052">
    <property type="protein sequence ID" value="KIG15531.1"/>
    <property type="molecule type" value="Genomic_DNA"/>
</dbReference>
<gene>
    <name evidence="1" type="ORF">DB30_05554</name>
</gene>
<proteinExistence type="predicted"/>
<accession>A0A0C2CWX2</accession>
<evidence type="ECO:0000313" key="1">
    <source>
        <dbReference type="EMBL" id="KIG15531.1"/>
    </source>
</evidence>
<evidence type="ECO:0000313" key="2">
    <source>
        <dbReference type="Proteomes" id="UP000031599"/>
    </source>
</evidence>
<sequence>MAEVFEADATLDLSAGEAGDPNNWPALPPTAVIASTYLRLSDDADSTQSFDSVLGPIIAELMAPAPGLMGLSTSASEACGSLRTLSAWESEEAMMNFVVGEAHLAAIGQVSVISRGGSVTGSWSASELESVSWEAVVAQFADHTGPAY</sequence>
<reference evidence="1 2" key="1">
    <citation type="submission" date="2014-12" db="EMBL/GenBank/DDBJ databases">
        <title>Genome assembly of Enhygromyxa salina DSM 15201.</title>
        <authorList>
            <person name="Sharma G."/>
            <person name="Subramanian S."/>
        </authorList>
    </citation>
    <scope>NUCLEOTIDE SEQUENCE [LARGE SCALE GENOMIC DNA]</scope>
    <source>
        <strain evidence="1 2">DSM 15201</strain>
    </source>
</reference>
<protein>
    <recommendedName>
        <fullName evidence="3">ABM domain-containing protein</fullName>
    </recommendedName>
</protein>
<dbReference type="SUPFAM" id="SSF54909">
    <property type="entry name" value="Dimeric alpha+beta barrel"/>
    <property type="match status" value="1"/>
</dbReference>
<comment type="caution">
    <text evidence="1">The sequence shown here is derived from an EMBL/GenBank/DDBJ whole genome shotgun (WGS) entry which is preliminary data.</text>
</comment>